<dbReference type="AlphaFoldDB" id="A0A1G7QBG9"/>
<sequence length="247" mass="29053">MNLSKKTSKSTLINYSKIYFFGIEIAFRELLDYYSIIEDGLVSEKNKRFQNFSKNNKHANEAATDPEYESFLESELASEYMKLDYYFPHNFRASFLIQIFSFVEYELKQICNQHHYQFSTAVSISDLKGSSDLDKAKVYLSKICKIDFNRLQPEWSYLNSLRKIRNRLVHHQGTITHDDPDRKKLLSFISENADVSIKEDLLLNKDFDGEELTIMITGRALNECFLEYAEIFFKKLLEEEGKDLFTV</sequence>
<gene>
    <name evidence="1" type="ORF">SAMN05421827_102247</name>
</gene>
<keyword evidence="2" id="KW-1185">Reference proteome</keyword>
<dbReference type="STRING" id="405671.SAMN05421827_102247"/>
<dbReference type="EMBL" id="FNCH01000002">
    <property type="protein sequence ID" value="SDF95834.1"/>
    <property type="molecule type" value="Genomic_DNA"/>
</dbReference>
<dbReference type="OrthoDB" id="793993at2"/>
<name>A0A1G7QBG9_9SPHI</name>
<reference evidence="2" key="1">
    <citation type="submission" date="2016-10" db="EMBL/GenBank/DDBJ databases">
        <authorList>
            <person name="Varghese N."/>
            <person name="Submissions S."/>
        </authorList>
    </citation>
    <scope>NUCLEOTIDE SEQUENCE [LARGE SCALE GENOMIC DNA]</scope>
    <source>
        <strain evidence="2">DSM 17933</strain>
    </source>
</reference>
<dbReference type="Proteomes" id="UP000199643">
    <property type="component" value="Unassembled WGS sequence"/>
</dbReference>
<evidence type="ECO:0000313" key="2">
    <source>
        <dbReference type="Proteomes" id="UP000199643"/>
    </source>
</evidence>
<dbReference type="RefSeq" id="WP_090497178.1">
    <property type="nucleotide sequence ID" value="NZ_FNCH01000002.1"/>
</dbReference>
<proteinExistence type="predicted"/>
<evidence type="ECO:0000313" key="1">
    <source>
        <dbReference type="EMBL" id="SDF95834.1"/>
    </source>
</evidence>
<protein>
    <submittedName>
        <fullName evidence="1">Uncharacterized protein</fullName>
    </submittedName>
</protein>
<organism evidence="1 2">
    <name type="scientific">Pedobacter terrae</name>
    <dbReference type="NCBI Taxonomy" id="405671"/>
    <lineage>
        <taxon>Bacteria</taxon>
        <taxon>Pseudomonadati</taxon>
        <taxon>Bacteroidota</taxon>
        <taxon>Sphingobacteriia</taxon>
        <taxon>Sphingobacteriales</taxon>
        <taxon>Sphingobacteriaceae</taxon>
        <taxon>Pedobacter</taxon>
    </lineage>
</organism>
<accession>A0A1G7QBG9</accession>